<protein>
    <recommendedName>
        <fullName evidence="1">bis(5'-nucleosyl)-tetraphosphatase (symmetrical)</fullName>
        <ecNumber evidence="1">3.6.1.41</ecNumber>
    </recommendedName>
</protein>
<organism evidence="8">
    <name type="scientific">marine sediment metagenome</name>
    <dbReference type="NCBI Taxonomy" id="412755"/>
    <lineage>
        <taxon>unclassified sequences</taxon>
        <taxon>metagenomes</taxon>
        <taxon>ecological metagenomes</taxon>
    </lineage>
</organism>
<dbReference type="SMART" id="SM00471">
    <property type="entry name" value="HDc"/>
    <property type="match status" value="1"/>
</dbReference>
<name>X1BP84_9ZZZZ</name>
<keyword evidence="4" id="KW-0378">Hydrolase</keyword>
<dbReference type="InterPro" id="IPR003607">
    <property type="entry name" value="HD/PDEase_dom"/>
</dbReference>
<comment type="catalytic activity">
    <reaction evidence="6">
        <text>P(1),P(4)-bis(5'-adenosyl) tetraphosphate + H2O = 2 ADP + 2 H(+)</text>
        <dbReference type="Rhea" id="RHEA:24252"/>
        <dbReference type="ChEBI" id="CHEBI:15377"/>
        <dbReference type="ChEBI" id="CHEBI:15378"/>
        <dbReference type="ChEBI" id="CHEBI:58141"/>
        <dbReference type="ChEBI" id="CHEBI:456216"/>
        <dbReference type="EC" id="3.6.1.41"/>
    </reaction>
</comment>
<evidence type="ECO:0000313" key="8">
    <source>
        <dbReference type="EMBL" id="GAG82972.1"/>
    </source>
</evidence>
<dbReference type="Pfam" id="PF01966">
    <property type="entry name" value="HD"/>
    <property type="match status" value="1"/>
</dbReference>
<dbReference type="InterPro" id="IPR006674">
    <property type="entry name" value="HD_domain"/>
</dbReference>
<evidence type="ECO:0000256" key="3">
    <source>
        <dbReference type="ARBA" id="ARBA00022741"/>
    </source>
</evidence>
<gene>
    <name evidence="8" type="ORF">S01H4_31774</name>
</gene>
<keyword evidence="2" id="KW-0479">Metal-binding</keyword>
<dbReference type="EMBL" id="BART01016537">
    <property type="protein sequence ID" value="GAG82972.1"/>
    <property type="molecule type" value="Genomic_DNA"/>
</dbReference>
<dbReference type="GO" id="GO:0008803">
    <property type="term" value="F:bis(5'-nucleosyl)-tetraphosphatase (symmetrical) activity"/>
    <property type="evidence" value="ECO:0007669"/>
    <property type="project" value="UniProtKB-EC"/>
</dbReference>
<dbReference type="GO" id="GO:0046872">
    <property type="term" value="F:metal ion binding"/>
    <property type="evidence" value="ECO:0007669"/>
    <property type="project" value="UniProtKB-KW"/>
</dbReference>
<comment type="caution">
    <text evidence="8">The sequence shown here is derived from an EMBL/GenBank/DDBJ whole genome shotgun (WGS) entry which is preliminary data.</text>
</comment>
<evidence type="ECO:0000256" key="1">
    <source>
        <dbReference type="ARBA" id="ARBA00012506"/>
    </source>
</evidence>
<dbReference type="AlphaFoldDB" id="X1BP84"/>
<dbReference type="EC" id="3.6.1.41" evidence="1"/>
<feature type="domain" description="HD/PDEase" evidence="7">
    <location>
        <begin position="24"/>
        <end position="154"/>
    </location>
</feature>
<dbReference type="InterPro" id="IPR005249">
    <property type="entry name" value="YqeK"/>
</dbReference>
<dbReference type="SUPFAM" id="SSF109604">
    <property type="entry name" value="HD-domain/PDEase-like"/>
    <property type="match status" value="1"/>
</dbReference>
<feature type="non-terminal residue" evidence="8">
    <location>
        <position position="1"/>
    </location>
</feature>
<keyword evidence="5" id="KW-0408">Iron</keyword>
<keyword evidence="3" id="KW-0547">Nucleotide-binding</keyword>
<proteinExistence type="predicted"/>
<dbReference type="NCBIfam" id="TIGR00488">
    <property type="entry name" value="bis(5'-nucleosyl)-tetraphosphatase (symmetrical) YqeK"/>
    <property type="match status" value="1"/>
</dbReference>
<dbReference type="PANTHER" id="PTHR35795">
    <property type="entry name" value="SLR1885 PROTEIN"/>
    <property type="match status" value="1"/>
</dbReference>
<dbReference type="GO" id="GO:0000166">
    <property type="term" value="F:nucleotide binding"/>
    <property type="evidence" value="ECO:0007669"/>
    <property type="project" value="UniProtKB-KW"/>
</dbReference>
<dbReference type="CDD" id="cd00077">
    <property type="entry name" value="HDc"/>
    <property type="match status" value="1"/>
</dbReference>
<dbReference type="PANTHER" id="PTHR35795:SF1">
    <property type="entry name" value="BIS(5'-NUCLEOSYL)-TETRAPHOSPHATASE, SYMMETRICAL"/>
    <property type="match status" value="1"/>
</dbReference>
<evidence type="ECO:0000259" key="7">
    <source>
        <dbReference type="SMART" id="SM00471"/>
    </source>
</evidence>
<reference evidence="8" key="1">
    <citation type="journal article" date="2014" name="Front. Microbiol.">
        <title>High frequency of phylogenetically diverse reductive dehalogenase-homologous genes in deep subseafloor sedimentary metagenomes.</title>
        <authorList>
            <person name="Kawai M."/>
            <person name="Futagami T."/>
            <person name="Toyoda A."/>
            <person name="Takaki Y."/>
            <person name="Nishi S."/>
            <person name="Hori S."/>
            <person name="Arai W."/>
            <person name="Tsubouchi T."/>
            <person name="Morono Y."/>
            <person name="Uchiyama I."/>
            <person name="Ito T."/>
            <person name="Fujiyama A."/>
            <person name="Inagaki F."/>
            <person name="Takami H."/>
        </authorList>
    </citation>
    <scope>NUCLEOTIDE SEQUENCE</scope>
    <source>
        <strain evidence="8">Expedition CK06-06</strain>
    </source>
</reference>
<evidence type="ECO:0000256" key="4">
    <source>
        <dbReference type="ARBA" id="ARBA00022801"/>
    </source>
</evidence>
<evidence type="ECO:0000256" key="5">
    <source>
        <dbReference type="ARBA" id="ARBA00023004"/>
    </source>
</evidence>
<sequence>NSFTLTGKQKEYLKDLTEKIKSIMSSSLYQHSINTLEYANTIAQKYLSDIEFFDLGVACILHDYGKIFSYEELVKIAKENELEVGSFELNSPLLLHSFVGDYLVLRDFNVSGSKILKAIKFHAIGYCNMNLEDKILFIADKVEKGRNYNGVEKLRDLALKNINLCLLEVYKNNIMYIIKRDRFLHPDTVKIWNNICGGI</sequence>
<accession>X1BP84</accession>
<dbReference type="Gene3D" id="1.10.3210.10">
    <property type="entry name" value="Hypothetical protein af1432"/>
    <property type="match status" value="1"/>
</dbReference>
<dbReference type="InterPro" id="IPR051094">
    <property type="entry name" value="Diverse_Catalytic_Enzymes"/>
</dbReference>
<evidence type="ECO:0000256" key="2">
    <source>
        <dbReference type="ARBA" id="ARBA00022723"/>
    </source>
</evidence>
<evidence type="ECO:0000256" key="6">
    <source>
        <dbReference type="ARBA" id="ARBA00049417"/>
    </source>
</evidence>